<keyword evidence="3 5" id="KW-1133">Transmembrane helix</keyword>
<evidence type="ECO:0000256" key="4">
    <source>
        <dbReference type="ARBA" id="ARBA00023136"/>
    </source>
</evidence>
<keyword evidence="7" id="KW-1185">Reference proteome</keyword>
<dbReference type="EMBL" id="AOLM01000008">
    <property type="protein sequence ID" value="ELZ96157.1"/>
    <property type="molecule type" value="Genomic_DNA"/>
</dbReference>
<sequence>MSDNSRWSAVGVSGVDPTWLSPLFGALAAVAVFQFAPLARDASTMLAITVFCIMLWVRSPVEPWFTALVGIGLIGVAFSPALALSGFRSPATWLVAVGILVGEASRQSGLAGLVEELARTRMSDAASSDATTAFRYLLVTSCLASLALAVLIPSSLVRVLILGPILLSLGDLFTERRAKIGLFLGPLFATFYGSSGVLTGSLANIIVTGLVESAAGLSISWTEWLRWLAPVMGLGRVLVVIGVTYLLYRPRDADALDAPKRSESVGVNVTAEQARMLVFLLVGVAIWVTDFAHGLHPLFGALVVALLAFAPKIGVVDPDAVGEADFSILFFFGAIFAIAAGLQQTGFTNLAAETLLSQLPTDVSLPLVLVFVVVISQLLTLVMEGLAVASVLTPILVSFSNTVGVPLVPIAMMEAVALNTYFFPYQSAVLVAILGMGAVDSVELTRMSSAIAVATLLLLVPIQIGVFLMFF</sequence>
<feature type="transmembrane region" description="Helical" evidence="5">
    <location>
        <begin position="182"/>
        <end position="207"/>
    </location>
</feature>
<gene>
    <name evidence="6" type="ORF">C441_04929</name>
</gene>
<dbReference type="InterPro" id="IPR001898">
    <property type="entry name" value="SLC13A/DASS"/>
</dbReference>
<feature type="transmembrane region" description="Helical" evidence="5">
    <location>
        <begin position="395"/>
        <end position="416"/>
    </location>
</feature>
<feature type="transmembrane region" description="Helical" evidence="5">
    <location>
        <begin position="134"/>
        <end position="161"/>
    </location>
</feature>
<organism evidence="6 7">
    <name type="scientific">Haloferax sulfurifontis ATCC BAA-897</name>
    <dbReference type="NCBI Taxonomy" id="662480"/>
    <lineage>
        <taxon>Archaea</taxon>
        <taxon>Methanobacteriati</taxon>
        <taxon>Methanobacteriota</taxon>
        <taxon>Stenosarchaea group</taxon>
        <taxon>Halobacteria</taxon>
        <taxon>Halobacteriales</taxon>
        <taxon>Haloferacaceae</taxon>
        <taxon>Haloferax</taxon>
    </lineage>
</organism>
<dbReference type="Pfam" id="PF00939">
    <property type="entry name" value="Na_sulph_symp"/>
    <property type="match status" value="1"/>
</dbReference>
<dbReference type="Proteomes" id="UP000011508">
    <property type="component" value="Unassembled WGS sequence"/>
</dbReference>
<feature type="transmembrane region" description="Helical" evidence="5">
    <location>
        <begin position="269"/>
        <end position="288"/>
    </location>
</feature>
<dbReference type="PATRIC" id="fig|662480.6.peg.963"/>
<dbReference type="PANTHER" id="PTHR43652">
    <property type="entry name" value="BASIC AMINO ACID ANTIPORTER YFCC-RELATED"/>
    <property type="match status" value="1"/>
</dbReference>
<dbReference type="AlphaFoldDB" id="M0IJD9"/>
<evidence type="ECO:0000313" key="6">
    <source>
        <dbReference type="EMBL" id="ELZ96157.1"/>
    </source>
</evidence>
<feature type="transmembrane region" description="Helical" evidence="5">
    <location>
        <begin position="42"/>
        <end position="58"/>
    </location>
</feature>
<comment type="caution">
    <text evidence="6">The sequence shown here is derived from an EMBL/GenBank/DDBJ whole genome shotgun (WGS) entry which is preliminary data.</text>
</comment>
<dbReference type="OrthoDB" id="222194at2157"/>
<feature type="transmembrane region" description="Helical" evidence="5">
    <location>
        <begin position="451"/>
        <end position="470"/>
    </location>
</feature>
<feature type="transmembrane region" description="Helical" evidence="5">
    <location>
        <begin position="19"/>
        <end position="35"/>
    </location>
</feature>
<feature type="transmembrane region" description="Helical" evidence="5">
    <location>
        <begin position="363"/>
        <end position="383"/>
    </location>
</feature>
<dbReference type="PANTHER" id="PTHR43652:SF2">
    <property type="entry name" value="BASIC AMINO ACID ANTIPORTER YFCC-RELATED"/>
    <property type="match status" value="1"/>
</dbReference>
<name>M0IJD9_9EURY</name>
<feature type="transmembrane region" description="Helical" evidence="5">
    <location>
        <begin position="326"/>
        <end position="343"/>
    </location>
</feature>
<evidence type="ECO:0000313" key="7">
    <source>
        <dbReference type="Proteomes" id="UP000011508"/>
    </source>
</evidence>
<evidence type="ECO:0000256" key="1">
    <source>
        <dbReference type="ARBA" id="ARBA00004141"/>
    </source>
</evidence>
<dbReference type="GO" id="GO:0005886">
    <property type="term" value="C:plasma membrane"/>
    <property type="evidence" value="ECO:0007669"/>
    <property type="project" value="TreeGrafter"/>
</dbReference>
<dbReference type="RefSeq" id="WP_007274075.1">
    <property type="nucleotide sequence ID" value="NZ_AOLM01000008.1"/>
</dbReference>
<evidence type="ECO:0000256" key="2">
    <source>
        <dbReference type="ARBA" id="ARBA00022692"/>
    </source>
</evidence>
<proteinExistence type="predicted"/>
<protein>
    <submittedName>
        <fullName evidence="6">Sodium/sulfate symporter</fullName>
    </submittedName>
</protein>
<evidence type="ECO:0000256" key="5">
    <source>
        <dbReference type="SAM" id="Phobius"/>
    </source>
</evidence>
<comment type="subcellular location">
    <subcellularLocation>
        <location evidence="1">Membrane</location>
        <topology evidence="1">Multi-pass membrane protein</topology>
    </subcellularLocation>
</comment>
<dbReference type="GO" id="GO:0022857">
    <property type="term" value="F:transmembrane transporter activity"/>
    <property type="evidence" value="ECO:0007669"/>
    <property type="project" value="InterPro"/>
</dbReference>
<feature type="transmembrane region" description="Helical" evidence="5">
    <location>
        <begin position="422"/>
        <end position="439"/>
    </location>
</feature>
<evidence type="ECO:0000256" key="3">
    <source>
        <dbReference type="ARBA" id="ARBA00022989"/>
    </source>
</evidence>
<feature type="transmembrane region" description="Helical" evidence="5">
    <location>
        <begin position="227"/>
        <end position="248"/>
    </location>
</feature>
<keyword evidence="2 5" id="KW-0812">Transmembrane</keyword>
<reference evidence="6 7" key="1">
    <citation type="journal article" date="2014" name="PLoS Genet.">
        <title>Phylogenetically driven sequencing of extremely halophilic archaea reveals strategies for static and dynamic osmo-response.</title>
        <authorList>
            <person name="Becker E.A."/>
            <person name="Seitzer P.M."/>
            <person name="Tritt A."/>
            <person name="Larsen D."/>
            <person name="Krusor M."/>
            <person name="Yao A.I."/>
            <person name="Wu D."/>
            <person name="Madern D."/>
            <person name="Eisen J.A."/>
            <person name="Darling A.E."/>
            <person name="Facciotti M.T."/>
        </authorList>
    </citation>
    <scope>NUCLEOTIDE SEQUENCE [LARGE SCALE GENOMIC DNA]</scope>
    <source>
        <strain evidence="6 7">ATCC BAA-897</strain>
    </source>
</reference>
<dbReference type="InterPro" id="IPR051679">
    <property type="entry name" value="DASS-Related_Transporters"/>
</dbReference>
<accession>M0IJD9</accession>
<feature type="transmembrane region" description="Helical" evidence="5">
    <location>
        <begin position="64"/>
        <end position="84"/>
    </location>
</feature>
<keyword evidence="4 5" id="KW-0472">Membrane</keyword>